<dbReference type="InterPro" id="IPR005162">
    <property type="entry name" value="Retrotrans_gag_dom"/>
</dbReference>
<evidence type="ECO:0000313" key="3">
    <source>
        <dbReference type="EMBL" id="CAA0837896.1"/>
    </source>
</evidence>
<feature type="compositionally biased region" description="Polar residues" evidence="1">
    <location>
        <begin position="1"/>
        <end position="10"/>
    </location>
</feature>
<feature type="non-terminal residue" evidence="3">
    <location>
        <position position="1"/>
    </location>
</feature>
<dbReference type="AlphaFoldDB" id="A0A9N7RN41"/>
<accession>A0A9N7RN41</accession>
<gene>
    <name evidence="3" type="ORF">SHERM_04549</name>
</gene>
<comment type="caution">
    <text evidence="3">The sequence shown here is derived from an EMBL/GenBank/DDBJ whole genome shotgun (WGS) entry which is preliminary data.</text>
</comment>
<evidence type="ECO:0000256" key="1">
    <source>
        <dbReference type="SAM" id="MobiDB-lite"/>
    </source>
</evidence>
<dbReference type="Pfam" id="PF03732">
    <property type="entry name" value="Retrotrans_gag"/>
    <property type="match status" value="1"/>
</dbReference>
<dbReference type="OrthoDB" id="1164937at2759"/>
<evidence type="ECO:0000259" key="2">
    <source>
        <dbReference type="Pfam" id="PF03732"/>
    </source>
</evidence>
<keyword evidence="4" id="KW-1185">Reference proteome</keyword>
<proteinExistence type="predicted"/>
<dbReference type="EMBL" id="CACSLK010030654">
    <property type="protein sequence ID" value="CAA0837896.1"/>
    <property type="molecule type" value="Genomic_DNA"/>
</dbReference>
<feature type="non-terminal residue" evidence="3">
    <location>
        <position position="144"/>
    </location>
</feature>
<reference evidence="3" key="1">
    <citation type="submission" date="2019-12" db="EMBL/GenBank/DDBJ databases">
        <authorList>
            <person name="Scholes J."/>
        </authorList>
    </citation>
    <scope>NUCLEOTIDE SEQUENCE</scope>
</reference>
<sequence>EMARQTRNGNQQQPPPPTPPPHQHALGRDPITQAVIDFRNMHPPTFTRVEGPEAVAEWLLQLDSIFDLLFTTDEVKIRCASFVMTGDARTWWNDYWRLHPRAERDALTWDQMVTIVKDKYYPEAHRAQMMKDFWELKQGPRSVD</sequence>
<feature type="compositionally biased region" description="Pro residues" evidence="1">
    <location>
        <begin position="13"/>
        <end position="22"/>
    </location>
</feature>
<dbReference type="Proteomes" id="UP001153555">
    <property type="component" value="Unassembled WGS sequence"/>
</dbReference>
<protein>
    <recommendedName>
        <fullName evidence="2">Retrotransposon gag domain-containing protein</fullName>
    </recommendedName>
</protein>
<feature type="domain" description="Retrotransposon gag" evidence="2">
    <location>
        <begin position="79"/>
        <end position="143"/>
    </location>
</feature>
<feature type="region of interest" description="Disordered" evidence="1">
    <location>
        <begin position="1"/>
        <end position="27"/>
    </location>
</feature>
<evidence type="ECO:0000313" key="4">
    <source>
        <dbReference type="Proteomes" id="UP001153555"/>
    </source>
</evidence>
<name>A0A9N7RN41_STRHE</name>
<organism evidence="3 4">
    <name type="scientific">Striga hermonthica</name>
    <name type="common">Purple witchweed</name>
    <name type="synonym">Buchnera hermonthica</name>
    <dbReference type="NCBI Taxonomy" id="68872"/>
    <lineage>
        <taxon>Eukaryota</taxon>
        <taxon>Viridiplantae</taxon>
        <taxon>Streptophyta</taxon>
        <taxon>Embryophyta</taxon>
        <taxon>Tracheophyta</taxon>
        <taxon>Spermatophyta</taxon>
        <taxon>Magnoliopsida</taxon>
        <taxon>eudicotyledons</taxon>
        <taxon>Gunneridae</taxon>
        <taxon>Pentapetalae</taxon>
        <taxon>asterids</taxon>
        <taxon>lamiids</taxon>
        <taxon>Lamiales</taxon>
        <taxon>Orobanchaceae</taxon>
        <taxon>Buchnereae</taxon>
        <taxon>Striga</taxon>
    </lineage>
</organism>